<dbReference type="InterPro" id="IPR000101">
    <property type="entry name" value="GGT_peptidase"/>
</dbReference>
<dbReference type="Proteomes" id="UP001491310">
    <property type="component" value="Unassembled WGS sequence"/>
</dbReference>
<evidence type="ECO:0000256" key="2">
    <source>
        <dbReference type="SAM" id="MobiDB-lite"/>
    </source>
</evidence>
<comment type="function">
    <text evidence="1">Cleaves the gamma-glutamyl peptide bond of glutathione and glutathione conjugates.</text>
</comment>
<comment type="catalytic activity">
    <reaction evidence="1">
        <text>an S-substituted glutathione + H2O = an S-substituted L-cysteinylglycine + L-glutamate</text>
        <dbReference type="Rhea" id="RHEA:59468"/>
        <dbReference type="ChEBI" id="CHEBI:15377"/>
        <dbReference type="ChEBI" id="CHEBI:29985"/>
        <dbReference type="ChEBI" id="CHEBI:90779"/>
        <dbReference type="ChEBI" id="CHEBI:143103"/>
        <dbReference type="EC" id="3.4.19.13"/>
    </reaction>
</comment>
<dbReference type="PANTHER" id="PTHR11686:SF9">
    <property type="entry name" value="RE13973P"/>
    <property type="match status" value="1"/>
</dbReference>
<dbReference type="InterPro" id="IPR043138">
    <property type="entry name" value="GGT_lsub"/>
</dbReference>
<feature type="region of interest" description="Disordered" evidence="2">
    <location>
        <begin position="1"/>
        <end position="39"/>
    </location>
</feature>
<sequence>MGSEQELARITPGLQSWGSLKTPEPLASVDDSSSSPEGAIRGIIDLSQDYRGRAREVFGSSGMVAADHGRCSDMGLRVLDEGGNAVDAAVATALCQGVMNPMASGMGGGGFIIIRTAKGDTEVIDAREVAPAAATKGMFHGNKSASLEGGLAVAVPLELKGLWMAHQRYGRHAWGNLVAPAASLARNGFPAHPYLINALNDTSVQAQLLADPGFRSIFFKPDGKGAWRVPAVNETCCVRLAFANLLDAVGAQGPDALYQLHSEDLASEIRAAGGIMTADDLRSATPVIKDALSTQAHGLRFFIPPPPSGAAAVLAAIQMLAAYQAPIAFAGYTSDGNLSKVVQEPLAFSGRSRTHRIVEVMKNAFAMRSNLGDPGICKPGDVPGAAGSTCFQDLQDLLTAMLSPAYAETLKSHIMDNGTQAYTAYGGEWTVAGAVDDHGTSHLAVVDSQRNAVSFTTTINTSFGAKLLSESTGLILNNQMDDFSTPDQHNGYGLPPSRPNFIRPLKKPQSSMSPMIVETGDGRLRAVIGASGGPRIISALIQTLFRLIDLGEDLLTAIAQPRVHNQVVPNSTFVENWSAGAVKFVVSQQDIEALRSRGHDVQPTSWSAVVQGILIDPSDGTLTGVSDPRKDGAPAGY</sequence>
<keyword evidence="1" id="KW-0378">Hydrolase</keyword>
<keyword evidence="1" id="KW-0808">Transferase</keyword>
<comment type="pathway">
    <text evidence="1">Sulfur metabolism; glutathione metabolism.</text>
</comment>
<dbReference type="EC" id="3.4.19.13" evidence="1"/>
<protein>
    <recommendedName>
        <fullName evidence="1">Glutathione hydrolase</fullName>
        <ecNumber evidence="1">2.3.2.2</ecNumber>
        <ecNumber evidence="1">3.4.19.13</ecNumber>
    </recommendedName>
    <alternativeName>
        <fullName evidence="1">Gamma-glutamyltransferase</fullName>
    </alternativeName>
    <alternativeName>
        <fullName evidence="1">Gamma-glutamyltranspeptidase</fullName>
    </alternativeName>
</protein>
<dbReference type="EC" id="2.3.2.2" evidence="1"/>
<keyword evidence="1" id="KW-0012">Acyltransferase</keyword>
<evidence type="ECO:0000256" key="1">
    <source>
        <dbReference type="RuleBase" id="RU368068"/>
    </source>
</evidence>
<dbReference type="PANTHER" id="PTHR11686">
    <property type="entry name" value="GAMMA GLUTAMYL TRANSPEPTIDASE"/>
    <property type="match status" value="1"/>
</dbReference>
<dbReference type="InterPro" id="IPR043137">
    <property type="entry name" value="GGT_ssub_C"/>
</dbReference>
<dbReference type="Gene3D" id="1.10.246.130">
    <property type="match status" value="1"/>
</dbReference>
<accession>A0ABR2YQ67</accession>
<name>A0ABR2YQ67_9CHLO</name>
<dbReference type="SUPFAM" id="SSF56235">
    <property type="entry name" value="N-terminal nucleophile aminohydrolases (Ntn hydrolases)"/>
    <property type="match status" value="1"/>
</dbReference>
<evidence type="ECO:0000313" key="3">
    <source>
        <dbReference type="EMBL" id="KAK9908736.1"/>
    </source>
</evidence>
<gene>
    <name evidence="3" type="ORF">WJX75_002081</name>
</gene>
<comment type="catalytic activity">
    <reaction evidence="1">
        <text>glutathione + H2O = L-cysteinylglycine + L-glutamate</text>
        <dbReference type="Rhea" id="RHEA:28807"/>
        <dbReference type="ChEBI" id="CHEBI:15377"/>
        <dbReference type="ChEBI" id="CHEBI:29985"/>
        <dbReference type="ChEBI" id="CHEBI:57925"/>
        <dbReference type="ChEBI" id="CHEBI:61694"/>
        <dbReference type="EC" id="3.4.19.13"/>
    </reaction>
</comment>
<organism evidence="3 4">
    <name type="scientific">Coccomyxa subellipsoidea</name>
    <dbReference type="NCBI Taxonomy" id="248742"/>
    <lineage>
        <taxon>Eukaryota</taxon>
        <taxon>Viridiplantae</taxon>
        <taxon>Chlorophyta</taxon>
        <taxon>core chlorophytes</taxon>
        <taxon>Trebouxiophyceae</taxon>
        <taxon>Trebouxiophyceae incertae sedis</taxon>
        <taxon>Coccomyxaceae</taxon>
        <taxon>Coccomyxa</taxon>
    </lineage>
</organism>
<proteinExistence type="predicted"/>
<evidence type="ECO:0000313" key="4">
    <source>
        <dbReference type="Proteomes" id="UP001491310"/>
    </source>
</evidence>
<dbReference type="EMBL" id="JALJOT010000007">
    <property type="protein sequence ID" value="KAK9908736.1"/>
    <property type="molecule type" value="Genomic_DNA"/>
</dbReference>
<dbReference type="PRINTS" id="PR01210">
    <property type="entry name" value="GGTRANSPTASE"/>
</dbReference>
<dbReference type="Gene3D" id="3.60.20.40">
    <property type="match status" value="1"/>
</dbReference>
<comment type="catalytic activity">
    <reaction evidence="1">
        <text>an N-terminal (5-L-glutamyl)-[peptide] + an alpha-amino acid = 5-L-glutamyl amino acid + an N-terminal L-alpha-aminoacyl-[peptide]</text>
        <dbReference type="Rhea" id="RHEA:23904"/>
        <dbReference type="Rhea" id="RHEA-COMP:9780"/>
        <dbReference type="Rhea" id="RHEA-COMP:9795"/>
        <dbReference type="ChEBI" id="CHEBI:77644"/>
        <dbReference type="ChEBI" id="CHEBI:78597"/>
        <dbReference type="ChEBI" id="CHEBI:78599"/>
        <dbReference type="ChEBI" id="CHEBI:78608"/>
        <dbReference type="EC" id="2.3.2.2"/>
    </reaction>
</comment>
<comment type="caution">
    <text evidence="3">The sequence shown here is derived from an EMBL/GenBank/DDBJ whole genome shotgun (WGS) entry which is preliminary data.</text>
</comment>
<keyword evidence="4" id="KW-1185">Reference proteome</keyword>
<dbReference type="Pfam" id="PF01019">
    <property type="entry name" value="G_glu_transpept"/>
    <property type="match status" value="1"/>
</dbReference>
<reference evidence="3 4" key="1">
    <citation type="journal article" date="2024" name="Nat. Commun.">
        <title>Phylogenomics reveals the evolutionary origins of lichenization in chlorophyte algae.</title>
        <authorList>
            <person name="Puginier C."/>
            <person name="Libourel C."/>
            <person name="Otte J."/>
            <person name="Skaloud P."/>
            <person name="Haon M."/>
            <person name="Grisel S."/>
            <person name="Petersen M."/>
            <person name="Berrin J.G."/>
            <person name="Delaux P.M."/>
            <person name="Dal Grande F."/>
            <person name="Keller J."/>
        </authorList>
    </citation>
    <scope>NUCLEOTIDE SEQUENCE [LARGE SCALE GENOMIC DNA]</scope>
    <source>
        <strain evidence="3 4">SAG 216-7</strain>
    </source>
</reference>
<dbReference type="InterPro" id="IPR029055">
    <property type="entry name" value="Ntn_hydrolases_N"/>
</dbReference>